<organism evidence="2 3">
    <name type="scientific">Buchnera aphidicola</name>
    <name type="common">Brevicoryne brassicae</name>
    <dbReference type="NCBI Taxonomy" id="911343"/>
    <lineage>
        <taxon>Bacteria</taxon>
        <taxon>Pseudomonadati</taxon>
        <taxon>Pseudomonadota</taxon>
        <taxon>Gammaproteobacteria</taxon>
        <taxon>Enterobacterales</taxon>
        <taxon>Erwiniaceae</taxon>
        <taxon>Buchnera</taxon>
    </lineage>
</organism>
<dbReference type="Proteomes" id="UP001163440">
    <property type="component" value="Chromosome"/>
</dbReference>
<protein>
    <submittedName>
        <fullName evidence="2">Uroporphyrinogen-III synthase</fullName>
        <ecNumber evidence="2">4.2.1.75</ecNumber>
    </submittedName>
</protein>
<dbReference type="EMBL" id="CP113406">
    <property type="protein sequence ID" value="WAI19253.1"/>
    <property type="molecule type" value="Genomic_DNA"/>
</dbReference>
<dbReference type="RefSeq" id="WP_261979341.1">
    <property type="nucleotide sequence ID" value="NZ_CP034882.1"/>
</dbReference>
<dbReference type="Gene3D" id="3.40.50.10090">
    <property type="match status" value="1"/>
</dbReference>
<dbReference type="InterPro" id="IPR003754">
    <property type="entry name" value="4pyrrol_synth_uPrphyn_synth"/>
</dbReference>
<gene>
    <name evidence="2" type="ORF">OW720_03060</name>
</gene>
<accession>A0AAJ5PUV6</accession>
<keyword evidence="2" id="KW-0456">Lyase</keyword>
<evidence type="ECO:0000313" key="2">
    <source>
        <dbReference type="EMBL" id="WAI19253.1"/>
    </source>
</evidence>
<dbReference type="Pfam" id="PF02602">
    <property type="entry name" value="HEM4"/>
    <property type="match status" value="1"/>
</dbReference>
<evidence type="ECO:0000259" key="1">
    <source>
        <dbReference type="Pfam" id="PF02602"/>
    </source>
</evidence>
<proteinExistence type="predicted"/>
<dbReference type="AlphaFoldDB" id="A0AAJ5PUV6"/>
<evidence type="ECO:0000313" key="3">
    <source>
        <dbReference type="Proteomes" id="UP001163440"/>
    </source>
</evidence>
<dbReference type="GO" id="GO:0033014">
    <property type="term" value="P:tetrapyrrole biosynthetic process"/>
    <property type="evidence" value="ECO:0007669"/>
    <property type="project" value="InterPro"/>
</dbReference>
<dbReference type="EC" id="4.2.1.75" evidence="2"/>
<dbReference type="InterPro" id="IPR036108">
    <property type="entry name" value="4pyrrol_syn_uPrphyn_synt_sf"/>
</dbReference>
<name>A0AAJ5PUV6_9GAMM</name>
<dbReference type="GO" id="GO:0004852">
    <property type="term" value="F:uroporphyrinogen-III synthase activity"/>
    <property type="evidence" value="ECO:0007669"/>
    <property type="project" value="UniProtKB-EC"/>
</dbReference>
<dbReference type="SUPFAM" id="SSF69618">
    <property type="entry name" value="HemD-like"/>
    <property type="match status" value="1"/>
</dbReference>
<feature type="domain" description="Tetrapyrrole biosynthesis uroporphyrinogen III synthase" evidence="1">
    <location>
        <begin position="4"/>
        <end position="126"/>
    </location>
</feature>
<sequence>MLLHKYLLKKHKIVLLQGENGRKLVEKNLKKKGFNVSTIECYKRILKNLNIEKEEKLWCLYKINTLVVTSSEILYHIKNIICSINENNWLLTCKIFVISRRLFKIAKILGWKDIVISNCASNECLIKVIKKEKFGN</sequence>
<reference evidence="2" key="1">
    <citation type="submission" date="2022-11" db="EMBL/GenBank/DDBJ databases">
        <title>The whole genome sequencing of pests is an important tool to study the evolution of the plant-insect interaction and insecticide resistance.</title>
        <authorList>
            <person name="Kananovich Y."/>
        </authorList>
    </citation>
    <scope>NUCLEOTIDE SEQUENCE</scope>
    <source>
        <strain evidence="2">BSU_Bre_2018</strain>
    </source>
</reference>